<dbReference type="RefSeq" id="WP_183912366.1">
    <property type="nucleotide sequence ID" value="NZ_JBDJLH010000002.1"/>
</dbReference>
<feature type="domain" description="RNA polymerase sigma-70 region 2" evidence="5">
    <location>
        <begin position="29"/>
        <end position="96"/>
    </location>
</feature>
<protein>
    <submittedName>
        <fullName evidence="7">Sigma-70 family RNA polymerase sigma factor</fullName>
    </submittedName>
</protein>
<keyword evidence="2" id="KW-0805">Transcription regulation</keyword>
<dbReference type="SUPFAM" id="SSF88946">
    <property type="entry name" value="Sigma2 domain of RNA polymerase sigma factors"/>
    <property type="match status" value="1"/>
</dbReference>
<sequence length="201" mass="23840">MENVSTQKKEEELYLQLFRSGEPEGLRFLYKTFYGAMCFYLEKMHLDSYKVEELVQDVFIKLWDRHKDFDHFSAIRSFLYTSCRNAALNLIHKEKRQQEQIKSYISQLDILEWPVSNQIIYLETLREIHEAIFALPEQCSKIMSMLTIEELSPQEVADALGITTSTVYNQKKRAIDLLQLRLTRDQFFCFMLLSATVIHTF</sequence>
<reference evidence="7 8" key="1">
    <citation type="submission" date="2024-04" db="EMBL/GenBank/DDBJ databases">
        <title>WGS of bacteria from Torrens River.</title>
        <authorList>
            <person name="Wyrsch E.R."/>
            <person name="Drigo B."/>
        </authorList>
    </citation>
    <scope>NUCLEOTIDE SEQUENCE [LARGE SCALE GENOMIC DNA]</scope>
    <source>
        <strain evidence="7 8">TWI391</strain>
    </source>
</reference>
<keyword evidence="8" id="KW-1185">Reference proteome</keyword>
<name>A0ABV0BW47_9SPHI</name>
<gene>
    <name evidence="7" type="ORF">ABE541_10880</name>
</gene>
<dbReference type="InterPro" id="IPR039425">
    <property type="entry name" value="RNA_pol_sigma-70-like"/>
</dbReference>
<evidence type="ECO:0000259" key="6">
    <source>
        <dbReference type="Pfam" id="PF08281"/>
    </source>
</evidence>
<keyword evidence="4" id="KW-0804">Transcription</keyword>
<evidence type="ECO:0000313" key="7">
    <source>
        <dbReference type="EMBL" id="MEN5377769.1"/>
    </source>
</evidence>
<evidence type="ECO:0000313" key="8">
    <source>
        <dbReference type="Proteomes" id="UP001409291"/>
    </source>
</evidence>
<dbReference type="Gene3D" id="1.10.10.10">
    <property type="entry name" value="Winged helix-like DNA-binding domain superfamily/Winged helix DNA-binding domain"/>
    <property type="match status" value="1"/>
</dbReference>
<dbReference type="Pfam" id="PF04542">
    <property type="entry name" value="Sigma70_r2"/>
    <property type="match status" value="1"/>
</dbReference>
<proteinExistence type="inferred from homology"/>
<dbReference type="SUPFAM" id="SSF88659">
    <property type="entry name" value="Sigma3 and sigma4 domains of RNA polymerase sigma factors"/>
    <property type="match status" value="1"/>
</dbReference>
<evidence type="ECO:0000256" key="4">
    <source>
        <dbReference type="ARBA" id="ARBA00023163"/>
    </source>
</evidence>
<dbReference type="NCBIfam" id="TIGR02937">
    <property type="entry name" value="sigma70-ECF"/>
    <property type="match status" value="1"/>
</dbReference>
<accession>A0ABV0BW47</accession>
<dbReference type="InterPro" id="IPR036388">
    <property type="entry name" value="WH-like_DNA-bd_sf"/>
</dbReference>
<dbReference type="InterPro" id="IPR014284">
    <property type="entry name" value="RNA_pol_sigma-70_dom"/>
</dbReference>
<evidence type="ECO:0000259" key="5">
    <source>
        <dbReference type="Pfam" id="PF04542"/>
    </source>
</evidence>
<organism evidence="7 8">
    <name type="scientific">Sphingobacterium kitahiroshimense</name>
    <dbReference type="NCBI Taxonomy" id="470446"/>
    <lineage>
        <taxon>Bacteria</taxon>
        <taxon>Pseudomonadati</taxon>
        <taxon>Bacteroidota</taxon>
        <taxon>Sphingobacteriia</taxon>
        <taxon>Sphingobacteriales</taxon>
        <taxon>Sphingobacteriaceae</taxon>
        <taxon>Sphingobacterium</taxon>
    </lineage>
</organism>
<evidence type="ECO:0000256" key="2">
    <source>
        <dbReference type="ARBA" id="ARBA00023015"/>
    </source>
</evidence>
<evidence type="ECO:0000256" key="1">
    <source>
        <dbReference type="ARBA" id="ARBA00010641"/>
    </source>
</evidence>
<dbReference type="Pfam" id="PF08281">
    <property type="entry name" value="Sigma70_r4_2"/>
    <property type="match status" value="1"/>
</dbReference>
<dbReference type="PANTHER" id="PTHR43133">
    <property type="entry name" value="RNA POLYMERASE ECF-TYPE SIGMA FACTO"/>
    <property type="match status" value="1"/>
</dbReference>
<dbReference type="Gene3D" id="1.10.1740.10">
    <property type="match status" value="1"/>
</dbReference>
<comment type="caution">
    <text evidence="7">The sequence shown here is derived from an EMBL/GenBank/DDBJ whole genome shotgun (WGS) entry which is preliminary data.</text>
</comment>
<keyword evidence="3" id="KW-0731">Sigma factor</keyword>
<feature type="domain" description="RNA polymerase sigma factor 70 region 4 type 2" evidence="6">
    <location>
        <begin position="126"/>
        <end position="175"/>
    </location>
</feature>
<dbReference type="EMBL" id="JBDJNQ010000004">
    <property type="protein sequence ID" value="MEN5377769.1"/>
    <property type="molecule type" value="Genomic_DNA"/>
</dbReference>
<dbReference type="InterPro" id="IPR013325">
    <property type="entry name" value="RNA_pol_sigma_r2"/>
</dbReference>
<dbReference type="InterPro" id="IPR013249">
    <property type="entry name" value="RNA_pol_sigma70_r4_t2"/>
</dbReference>
<dbReference type="PANTHER" id="PTHR43133:SF46">
    <property type="entry name" value="RNA POLYMERASE SIGMA-70 FACTOR ECF SUBFAMILY"/>
    <property type="match status" value="1"/>
</dbReference>
<dbReference type="InterPro" id="IPR007627">
    <property type="entry name" value="RNA_pol_sigma70_r2"/>
</dbReference>
<evidence type="ECO:0000256" key="3">
    <source>
        <dbReference type="ARBA" id="ARBA00023082"/>
    </source>
</evidence>
<comment type="similarity">
    <text evidence="1">Belongs to the sigma-70 factor family. ECF subfamily.</text>
</comment>
<dbReference type="InterPro" id="IPR013324">
    <property type="entry name" value="RNA_pol_sigma_r3/r4-like"/>
</dbReference>
<dbReference type="Proteomes" id="UP001409291">
    <property type="component" value="Unassembled WGS sequence"/>
</dbReference>